<name>A0ABS2QV11_9BACI</name>
<dbReference type="RefSeq" id="WP_205186631.1">
    <property type="nucleotide sequence ID" value="NZ_JAFBFC010000003.1"/>
</dbReference>
<accession>A0ABS2QV11</accession>
<comment type="caution">
    <text evidence="1">The sequence shown here is derived from an EMBL/GenBank/DDBJ whole genome shotgun (WGS) entry which is preliminary data.</text>
</comment>
<evidence type="ECO:0000313" key="1">
    <source>
        <dbReference type="EMBL" id="MBM7703118.1"/>
    </source>
</evidence>
<evidence type="ECO:0000313" key="2">
    <source>
        <dbReference type="Proteomes" id="UP000809829"/>
    </source>
</evidence>
<keyword evidence="2" id="KW-1185">Reference proteome</keyword>
<protein>
    <submittedName>
        <fullName evidence="1">DnaJ-class molecular chaperone</fullName>
    </submittedName>
</protein>
<dbReference type="EMBL" id="JAFBFC010000003">
    <property type="protein sequence ID" value="MBM7703118.1"/>
    <property type="molecule type" value="Genomic_DNA"/>
</dbReference>
<reference evidence="1 2" key="1">
    <citation type="submission" date="2021-01" db="EMBL/GenBank/DDBJ databases">
        <title>Genomic Encyclopedia of Type Strains, Phase IV (KMG-IV): sequencing the most valuable type-strain genomes for metagenomic binning, comparative biology and taxonomic classification.</title>
        <authorList>
            <person name="Goeker M."/>
        </authorList>
    </citation>
    <scope>NUCLEOTIDE SEQUENCE [LARGE SCALE GENOMIC DNA]</scope>
    <source>
        <strain evidence="1 2">DSM 104297</strain>
    </source>
</reference>
<dbReference type="Proteomes" id="UP000809829">
    <property type="component" value="Unassembled WGS sequence"/>
</dbReference>
<sequence length="47" mass="5139">MTGFEIICPCCKGLGKVEIISGVRYTKTCKCCLGSGLQQKKEENPPF</sequence>
<gene>
    <name evidence="1" type="ORF">JOC83_001965</name>
</gene>
<proteinExistence type="predicted"/>
<organism evidence="1 2">
    <name type="scientific">Priestia iocasae</name>
    <dbReference type="NCBI Taxonomy" id="2291674"/>
    <lineage>
        <taxon>Bacteria</taxon>
        <taxon>Bacillati</taxon>
        <taxon>Bacillota</taxon>
        <taxon>Bacilli</taxon>
        <taxon>Bacillales</taxon>
        <taxon>Bacillaceae</taxon>
        <taxon>Priestia</taxon>
    </lineage>
</organism>